<dbReference type="OrthoDB" id="8432779at2"/>
<dbReference type="AlphaFoldDB" id="A0A2S7IJB5"/>
<evidence type="ECO:0000313" key="3">
    <source>
        <dbReference type="EMBL" id="PQA56728.1"/>
    </source>
</evidence>
<name>A0A2S7IJB5_9BACT</name>
<dbReference type="EMBL" id="PTRA01000002">
    <property type="protein sequence ID" value="PQA56728.1"/>
    <property type="molecule type" value="Genomic_DNA"/>
</dbReference>
<feature type="chain" id="PRO_5015646080" evidence="2">
    <location>
        <begin position="31"/>
        <end position="314"/>
    </location>
</feature>
<gene>
    <name evidence="3" type="ORF">C5O19_15395</name>
</gene>
<dbReference type="SUPFAM" id="SSF82171">
    <property type="entry name" value="DPP6 N-terminal domain-like"/>
    <property type="match status" value="1"/>
</dbReference>
<keyword evidence="2" id="KW-0732">Signal</keyword>
<dbReference type="InterPro" id="IPR011042">
    <property type="entry name" value="6-blade_b-propeller_TolB-like"/>
</dbReference>
<comment type="caution">
    <text evidence="3">The sequence shown here is derived from an EMBL/GenBank/DDBJ whole genome shotgun (WGS) entry which is preliminary data.</text>
</comment>
<dbReference type="PANTHER" id="PTHR36842:SF1">
    <property type="entry name" value="PROTEIN TOLB"/>
    <property type="match status" value="1"/>
</dbReference>
<organism evidence="3 4">
    <name type="scientific">Siphonobacter curvatus</name>
    <dbReference type="NCBI Taxonomy" id="2094562"/>
    <lineage>
        <taxon>Bacteria</taxon>
        <taxon>Pseudomonadati</taxon>
        <taxon>Bacteroidota</taxon>
        <taxon>Cytophagia</taxon>
        <taxon>Cytophagales</taxon>
        <taxon>Cytophagaceae</taxon>
        <taxon>Siphonobacter</taxon>
    </lineage>
</organism>
<dbReference type="PANTHER" id="PTHR36842">
    <property type="entry name" value="PROTEIN TOLB HOMOLOG"/>
    <property type="match status" value="1"/>
</dbReference>
<evidence type="ECO:0000256" key="1">
    <source>
        <dbReference type="ARBA" id="ARBA00009820"/>
    </source>
</evidence>
<reference evidence="4" key="1">
    <citation type="submission" date="2018-02" db="EMBL/GenBank/DDBJ databases">
        <title>Genome sequencing of Solimonas sp. HR-BB.</title>
        <authorList>
            <person name="Lee Y."/>
            <person name="Jeon C.O."/>
        </authorList>
    </citation>
    <scope>NUCLEOTIDE SEQUENCE [LARGE SCALE GENOMIC DNA]</scope>
    <source>
        <strain evidence="4">HR-U</strain>
    </source>
</reference>
<sequence>METQNTASKWTLVRSLLCLSLMALSVRSIAQKDTTSFVHTVDIGTGKIDTIFRIQKHLEAPNWHPDQYLIVNSKGKLFTLPLKSATLQGLNTGFANQCNNDHGISPDRKWLAISHNDKQDPSPKSYKSAIYILPIQGGEPRKITREVPSFWHGWSPDGKTLVYCGERNGNFDIYAISTDGGLEKRLTHTEGLDDGPEYSSDGKYIYFNSYRTGHMQIWRMRPDGSNPEQLTSDPHSNWFPHPSPDNQWLVYIAYTSDEKQNHLFGKNVKLRLMNLKTKTIQDITPVFYGGQGTINVPSWSPDSRKIAFVSYAVK</sequence>
<dbReference type="InterPro" id="IPR011659">
    <property type="entry name" value="WD40"/>
</dbReference>
<dbReference type="Gene3D" id="2.120.10.30">
    <property type="entry name" value="TolB, C-terminal domain"/>
    <property type="match status" value="1"/>
</dbReference>
<proteinExistence type="inferred from homology"/>
<feature type="signal peptide" evidence="2">
    <location>
        <begin position="1"/>
        <end position="30"/>
    </location>
</feature>
<comment type="similarity">
    <text evidence="1">Belongs to the TolB family.</text>
</comment>
<accession>A0A2S7IJB5</accession>
<evidence type="ECO:0000256" key="2">
    <source>
        <dbReference type="SAM" id="SignalP"/>
    </source>
</evidence>
<protein>
    <submittedName>
        <fullName evidence="3">Transporter</fullName>
    </submittedName>
</protein>
<dbReference type="Pfam" id="PF07676">
    <property type="entry name" value="PD40"/>
    <property type="match status" value="3"/>
</dbReference>
<dbReference type="Proteomes" id="UP000239590">
    <property type="component" value="Unassembled WGS sequence"/>
</dbReference>
<evidence type="ECO:0000313" key="4">
    <source>
        <dbReference type="Proteomes" id="UP000239590"/>
    </source>
</evidence>
<keyword evidence="4" id="KW-1185">Reference proteome</keyword>